<name>A0A2P2IUK7_RHIMU</name>
<proteinExistence type="predicted"/>
<dbReference type="AlphaFoldDB" id="A0A2P2IUK7"/>
<organism evidence="1">
    <name type="scientific">Rhizophora mucronata</name>
    <name type="common">Asiatic mangrove</name>
    <dbReference type="NCBI Taxonomy" id="61149"/>
    <lineage>
        <taxon>Eukaryota</taxon>
        <taxon>Viridiplantae</taxon>
        <taxon>Streptophyta</taxon>
        <taxon>Embryophyta</taxon>
        <taxon>Tracheophyta</taxon>
        <taxon>Spermatophyta</taxon>
        <taxon>Magnoliopsida</taxon>
        <taxon>eudicotyledons</taxon>
        <taxon>Gunneridae</taxon>
        <taxon>Pentapetalae</taxon>
        <taxon>rosids</taxon>
        <taxon>fabids</taxon>
        <taxon>Malpighiales</taxon>
        <taxon>Rhizophoraceae</taxon>
        <taxon>Rhizophora</taxon>
    </lineage>
</organism>
<dbReference type="EMBL" id="GGEC01004415">
    <property type="protein sequence ID" value="MBW84898.1"/>
    <property type="molecule type" value="Transcribed_RNA"/>
</dbReference>
<reference evidence="1" key="1">
    <citation type="submission" date="2018-02" db="EMBL/GenBank/DDBJ databases">
        <title>Rhizophora mucronata_Transcriptome.</title>
        <authorList>
            <person name="Meera S.P."/>
            <person name="Sreeshan A."/>
            <person name="Augustine A."/>
        </authorList>
    </citation>
    <scope>NUCLEOTIDE SEQUENCE</scope>
    <source>
        <tissue evidence="1">Leaf</tissue>
    </source>
</reference>
<sequence>MATLQPVALTSQYHHCMHAKSSPLIWGLVSLAVRQSLQSSFNGQCLRFHYPRWASTRQNFQASRLIAVMVKLTIQFILGLMNIQFQM</sequence>
<accession>A0A2P2IUK7</accession>
<protein>
    <submittedName>
        <fullName evidence="1">Photosystem II reaction center Psb28 protein</fullName>
    </submittedName>
</protein>
<evidence type="ECO:0000313" key="1">
    <source>
        <dbReference type="EMBL" id="MBW84898.1"/>
    </source>
</evidence>